<protein>
    <submittedName>
        <fullName evidence="5 6">Transcriptional regulator</fullName>
    </submittedName>
</protein>
<name>A0A9N7JJN3_CLOSE</name>
<dbReference type="Pfam" id="PF01638">
    <property type="entry name" value="HxlR"/>
    <property type="match status" value="1"/>
</dbReference>
<dbReference type="EMBL" id="CP023671">
    <property type="protein sequence ID" value="AYE33723.1"/>
    <property type="molecule type" value="Genomic_DNA"/>
</dbReference>
<evidence type="ECO:0000313" key="7">
    <source>
        <dbReference type="Proteomes" id="UP000280586"/>
    </source>
</evidence>
<reference evidence="6" key="2">
    <citation type="submission" date="2022-06" db="EMBL/GenBank/DDBJ databases">
        <authorList>
            <person name="Holder M.E."/>
            <person name="Ajami N.J."/>
            <person name="Petrosino J.F."/>
        </authorList>
    </citation>
    <scope>NUCLEOTIDE SEQUENCE</scope>
    <source>
        <strain evidence="6">RMA 8861</strain>
    </source>
</reference>
<keyword evidence="8" id="KW-1185">Reference proteome</keyword>
<proteinExistence type="predicted"/>
<evidence type="ECO:0000313" key="8">
    <source>
        <dbReference type="Proteomes" id="UP001055437"/>
    </source>
</evidence>
<keyword evidence="2" id="KW-0238">DNA-binding</keyword>
<dbReference type="PANTHER" id="PTHR33204:SF18">
    <property type="entry name" value="TRANSCRIPTIONAL REGULATORY PROTEIN"/>
    <property type="match status" value="1"/>
</dbReference>
<gene>
    <name evidence="5" type="ORF">CP523_04160</name>
    <name evidence="6" type="ORF">NH397_12400</name>
</gene>
<dbReference type="GeneID" id="303559879"/>
<dbReference type="GO" id="GO:0003677">
    <property type="term" value="F:DNA binding"/>
    <property type="evidence" value="ECO:0007669"/>
    <property type="project" value="UniProtKB-KW"/>
</dbReference>
<dbReference type="Gene3D" id="1.10.10.10">
    <property type="entry name" value="Winged helix-like DNA-binding domain superfamily/Winged helix DNA-binding domain"/>
    <property type="match status" value="1"/>
</dbReference>
<organism evidence="5 7">
    <name type="scientific">Clostridium septicum</name>
    <dbReference type="NCBI Taxonomy" id="1504"/>
    <lineage>
        <taxon>Bacteria</taxon>
        <taxon>Bacillati</taxon>
        <taxon>Bacillota</taxon>
        <taxon>Clostridia</taxon>
        <taxon>Eubacteriales</taxon>
        <taxon>Clostridiaceae</taxon>
        <taxon>Clostridium</taxon>
    </lineage>
</organism>
<keyword evidence="3" id="KW-0804">Transcription</keyword>
<reference evidence="5 7" key="1">
    <citation type="submission" date="2017-09" db="EMBL/GenBank/DDBJ databases">
        <authorList>
            <person name="Thomas P."/>
            <person name="Seyboldt C."/>
        </authorList>
    </citation>
    <scope>NUCLEOTIDE SEQUENCE [LARGE SCALE GENOMIC DNA]</scope>
    <source>
        <strain evidence="5 7">DSM 7534</strain>
    </source>
</reference>
<dbReference type="Proteomes" id="UP001055437">
    <property type="component" value="Chromosome"/>
</dbReference>
<keyword evidence="1" id="KW-0805">Transcription regulation</keyword>
<dbReference type="InterPro" id="IPR002577">
    <property type="entry name" value="HTH_HxlR"/>
</dbReference>
<evidence type="ECO:0000313" key="6">
    <source>
        <dbReference type="EMBL" id="USS00282.1"/>
    </source>
</evidence>
<feature type="domain" description="HTH hxlR-type" evidence="4">
    <location>
        <begin position="11"/>
        <end position="110"/>
    </location>
</feature>
<dbReference type="InterPro" id="IPR036388">
    <property type="entry name" value="WH-like_DNA-bd_sf"/>
</dbReference>
<dbReference type="PANTHER" id="PTHR33204">
    <property type="entry name" value="TRANSCRIPTIONAL REGULATOR, MARR FAMILY"/>
    <property type="match status" value="1"/>
</dbReference>
<evidence type="ECO:0000256" key="2">
    <source>
        <dbReference type="ARBA" id="ARBA00023125"/>
    </source>
</evidence>
<dbReference type="PROSITE" id="PS51118">
    <property type="entry name" value="HTH_HXLR"/>
    <property type="match status" value="1"/>
</dbReference>
<dbReference type="EMBL" id="CP099799">
    <property type="protein sequence ID" value="USS00282.1"/>
    <property type="molecule type" value="Genomic_DNA"/>
</dbReference>
<evidence type="ECO:0000256" key="3">
    <source>
        <dbReference type="ARBA" id="ARBA00023163"/>
    </source>
</evidence>
<dbReference type="KEGG" id="csep:CP523_04160"/>
<evidence type="ECO:0000259" key="4">
    <source>
        <dbReference type="PROSITE" id="PS51118"/>
    </source>
</evidence>
<dbReference type="InterPro" id="IPR036390">
    <property type="entry name" value="WH_DNA-bd_sf"/>
</dbReference>
<evidence type="ECO:0000313" key="5">
    <source>
        <dbReference type="EMBL" id="AYE33723.1"/>
    </source>
</evidence>
<dbReference type="RefSeq" id="WP_120140515.1">
    <property type="nucleotide sequence ID" value="NZ_CP023671.1"/>
</dbReference>
<evidence type="ECO:0000256" key="1">
    <source>
        <dbReference type="ARBA" id="ARBA00023015"/>
    </source>
</evidence>
<accession>A0A9N7JJN3</accession>
<sequence length="114" mass="13180">MYNVDETIYECPVEALSNILGKKWVAEIIWKIKEQKVRFGELQRALDGCSKKMLTQQLELLINNEIIINNKKITNNIVESTYYLSDSGLKLLPIMAKMINWSNNNLSCEKIKNS</sequence>
<dbReference type="SUPFAM" id="SSF46785">
    <property type="entry name" value="Winged helix' DNA-binding domain"/>
    <property type="match status" value="1"/>
</dbReference>
<dbReference type="AlphaFoldDB" id="A0A9N7JJN3"/>
<dbReference type="Proteomes" id="UP000280586">
    <property type="component" value="Chromosome"/>
</dbReference>